<dbReference type="Pfam" id="PF25372">
    <property type="entry name" value="DUF7885"/>
    <property type="match status" value="3"/>
</dbReference>
<organism evidence="2 3">
    <name type="scientific">Apostasia shenzhenica</name>
    <dbReference type="NCBI Taxonomy" id="1088818"/>
    <lineage>
        <taxon>Eukaryota</taxon>
        <taxon>Viridiplantae</taxon>
        <taxon>Streptophyta</taxon>
        <taxon>Embryophyta</taxon>
        <taxon>Tracheophyta</taxon>
        <taxon>Spermatophyta</taxon>
        <taxon>Magnoliopsida</taxon>
        <taxon>Liliopsida</taxon>
        <taxon>Asparagales</taxon>
        <taxon>Orchidaceae</taxon>
        <taxon>Apostasioideae</taxon>
        <taxon>Apostasia</taxon>
    </lineage>
</organism>
<protein>
    <submittedName>
        <fullName evidence="2">F-box/LRR-repeat protein 3</fullName>
    </submittedName>
</protein>
<feature type="domain" description="F-box/LRR-repeat protein 15-like leucin rich repeat" evidence="1">
    <location>
        <begin position="163"/>
        <end position="300"/>
    </location>
</feature>
<proteinExistence type="predicted"/>
<reference evidence="2 3" key="1">
    <citation type="journal article" date="2017" name="Nature">
        <title>The Apostasia genome and the evolution of orchids.</title>
        <authorList>
            <person name="Zhang G.Q."/>
            <person name="Liu K.W."/>
            <person name="Li Z."/>
            <person name="Lohaus R."/>
            <person name="Hsiao Y.Y."/>
            <person name="Niu S.C."/>
            <person name="Wang J.Y."/>
            <person name="Lin Y.C."/>
            <person name="Xu Q."/>
            <person name="Chen L.J."/>
            <person name="Yoshida K."/>
            <person name="Fujiwara S."/>
            <person name="Wang Z.W."/>
            <person name="Zhang Y.Q."/>
            <person name="Mitsuda N."/>
            <person name="Wang M."/>
            <person name="Liu G.H."/>
            <person name="Pecoraro L."/>
            <person name="Huang H.X."/>
            <person name="Xiao X.J."/>
            <person name="Lin M."/>
            <person name="Wu X.Y."/>
            <person name="Wu W.L."/>
            <person name="Chen Y.Y."/>
            <person name="Chang S.B."/>
            <person name="Sakamoto S."/>
            <person name="Ohme-Takagi M."/>
            <person name="Yagi M."/>
            <person name="Zeng S.J."/>
            <person name="Shen C.Y."/>
            <person name="Yeh C.M."/>
            <person name="Luo Y.B."/>
            <person name="Tsai W.C."/>
            <person name="Van de Peer Y."/>
            <person name="Liu Z.J."/>
        </authorList>
    </citation>
    <scope>NUCLEOTIDE SEQUENCE [LARGE SCALE GENOMIC DNA]</scope>
    <source>
        <strain evidence="3">cv. Shenzhen</strain>
        <tissue evidence="2">Stem</tissue>
    </source>
</reference>
<accession>A0A2I0BAM3</accession>
<dbReference type="STRING" id="1088818.A0A2I0BAM3"/>
<evidence type="ECO:0000313" key="2">
    <source>
        <dbReference type="EMBL" id="PKA64853.1"/>
    </source>
</evidence>
<dbReference type="InterPro" id="IPR057207">
    <property type="entry name" value="FBXL15_LRR"/>
</dbReference>
<dbReference type="GO" id="GO:0031146">
    <property type="term" value="P:SCF-dependent proteasomal ubiquitin-dependent protein catabolic process"/>
    <property type="evidence" value="ECO:0007669"/>
    <property type="project" value="TreeGrafter"/>
</dbReference>
<dbReference type="EMBL" id="KZ451899">
    <property type="protein sequence ID" value="PKA64853.1"/>
    <property type="molecule type" value="Genomic_DNA"/>
</dbReference>
<dbReference type="GO" id="GO:0019005">
    <property type="term" value="C:SCF ubiquitin ligase complex"/>
    <property type="evidence" value="ECO:0007669"/>
    <property type="project" value="TreeGrafter"/>
</dbReference>
<dbReference type="FunFam" id="3.80.10.10:FF:000276">
    <property type="entry name" value="F-box/LRR-repeat protein 3"/>
    <property type="match status" value="1"/>
</dbReference>
<dbReference type="AlphaFoldDB" id="A0A2I0BAM3"/>
<sequence length="693" mass="75189">MGEVVSCHNEIIGVATVPTSDARCLKSLRFSENSKLNPFDALSEEILFLILDHLQSNAPAKKSFSHVCRSFYAVESRHRQAIRFFRSDLISAVISRYPFVSRVDLSLCTRVSDGALASIAGKLGPSLISIDLSRSRYFSHLGLNSLATSCASLVEINLSGAFDLDDPAAAAIGRLKNLERLWLTRCKLVTDMGLGCIAVGCRKLKLLCLKWCLGLTDLGVGLVAVKCKEIRSLDLSYTMVTKKCLPGILRLPTLEELSLVGCPGIDDEGLATLKEGCKSLQVLDMSNCQHVSDAGLSSIINGAFSMRQLILAYHSPVSYSLASSLQKFARLEAIKLDGCQITASGLMALGSSCYSLKELSLSKCSGVTDEALSFVVTKHKGLMKLDITCCRKITDFSISCITSSCASLISLKMESCSLVSKEAFCLVGERCLLLEELDITDNDIDNQGLKAISNCHNLTILKMGLCLSVDDEGIVHIGKGCPKLEELDLYRSIGITDTAIMAIAQGCPMLKSINLAYCTEVTDNALRSLSKCSKLNTLEIRGCSQISDCGLATIAEGCREIAKLDLKKCYDISDIGMVPLAHLCCSLRQLNLSYSSVTDVGLLALANTSCLQSLTILHLTGLMPKGLAVALLACGGLRKVKLNMSLKYQISQQLIIYLESRGCLFQWRDKPFQAEVDANEVWKQRSQDLVAVV</sequence>
<evidence type="ECO:0000259" key="1">
    <source>
        <dbReference type="Pfam" id="PF25372"/>
    </source>
</evidence>
<dbReference type="PANTHER" id="PTHR13318:SF37">
    <property type="entry name" value="F-BOX DOMAIN-CONTAINING PROTEIN"/>
    <property type="match status" value="1"/>
</dbReference>
<keyword evidence="3" id="KW-1185">Reference proteome</keyword>
<dbReference type="InterPro" id="IPR006553">
    <property type="entry name" value="Leu-rich_rpt_Cys-con_subtyp"/>
</dbReference>
<name>A0A2I0BAM3_9ASPA</name>
<dbReference type="Proteomes" id="UP000236161">
    <property type="component" value="Unassembled WGS sequence"/>
</dbReference>
<feature type="domain" description="F-box/LRR-repeat protein 15-like leucin rich repeat" evidence="1">
    <location>
        <begin position="469"/>
        <end position="559"/>
    </location>
</feature>
<dbReference type="Gene3D" id="3.80.10.10">
    <property type="entry name" value="Ribonuclease Inhibitor"/>
    <property type="match status" value="4"/>
</dbReference>
<feature type="domain" description="F-box/LRR-repeat protein 15-like leucin rich repeat" evidence="1">
    <location>
        <begin position="323"/>
        <end position="426"/>
    </location>
</feature>
<dbReference type="Pfam" id="PF13516">
    <property type="entry name" value="LRR_6"/>
    <property type="match status" value="2"/>
</dbReference>
<dbReference type="SMART" id="SM00367">
    <property type="entry name" value="LRR_CC"/>
    <property type="match status" value="16"/>
</dbReference>
<dbReference type="InterPro" id="IPR032675">
    <property type="entry name" value="LRR_dom_sf"/>
</dbReference>
<evidence type="ECO:0000313" key="3">
    <source>
        <dbReference type="Proteomes" id="UP000236161"/>
    </source>
</evidence>
<dbReference type="SUPFAM" id="SSF52047">
    <property type="entry name" value="RNI-like"/>
    <property type="match status" value="3"/>
</dbReference>
<dbReference type="OrthoDB" id="550575at2759"/>
<gene>
    <name evidence="2" type="primary">FBL3</name>
    <name evidence="2" type="ORF">AXF42_Ash011455</name>
</gene>
<dbReference type="PANTHER" id="PTHR13318">
    <property type="entry name" value="PARTNER OF PAIRED, ISOFORM B-RELATED"/>
    <property type="match status" value="1"/>
</dbReference>
<dbReference type="InterPro" id="IPR001611">
    <property type="entry name" value="Leu-rich_rpt"/>
</dbReference>